<keyword evidence="6" id="KW-1185">Reference proteome</keyword>
<name>A0A2V4CMT5_9FLAO</name>
<dbReference type="Pfam" id="PF03965">
    <property type="entry name" value="Penicillinase_R"/>
    <property type="match status" value="1"/>
</dbReference>
<evidence type="ECO:0000313" key="6">
    <source>
        <dbReference type="Proteomes" id="UP000247681"/>
    </source>
</evidence>
<dbReference type="InterPro" id="IPR036390">
    <property type="entry name" value="WH_DNA-bd_sf"/>
</dbReference>
<dbReference type="GO" id="GO:0003677">
    <property type="term" value="F:DNA binding"/>
    <property type="evidence" value="ECO:0007669"/>
    <property type="project" value="UniProtKB-KW"/>
</dbReference>
<dbReference type="Gene3D" id="1.10.4040.10">
    <property type="entry name" value="Penicillinase repressor domain"/>
    <property type="match status" value="1"/>
</dbReference>
<dbReference type="Proteomes" id="UP000247681">
    <property type="component" value="Unassembled WGS sequence"/>
</dbReference>
<accession>A0A2V4CMT5</accession>
<dbReference type="GO" id="GO:0045892">
    <property type="term" value="P:negative regulation of DNA-templated transcription"/>
    <property type="evidence" value="ECO:0007669"/>
    <property type="project" value="InterPro"/>
</dbReference>
<evidence type="ECO:0000256" key="1">
    <source>
        <dbReference type="ARBA" id="ARBA00011046"/>
    </source>
</evidence>
<keyword evidence="3" id="KW-0238">DNA-binding</keyword>
<dbReference type="InterPro" id="IPR036388">
    <property type="entry name" value="WH-like_DNA-bd_sf"/>
</dbReference>
<sequence length="124" mass="14631">MQKLTNKEEEIMHILWKLKKAFVKEVQAEITEDQPHYNTLSTIIRNLEEKGFVGHNAFGNTHQYYPIISLEAYSKKYMKTAIDNYFNSSYKNMVSFFAKEEKISAAELREILAMIENQTEEEKK</sequence>
<dbReference type="Gene3D" id="1.10.10.10">
    <property type="entry name" value="Winged helix-like DNA-binding domain superfamily/Winged helix DNA-binding domain"/>
    <property type="match status" value="1"/>
</dbReference>
<organism evidence="5 6">
    <name type="scientific">Flavobacterium hydrophilum</name>
    <dbReference type="NCBI Taxonomy" id="2211445"/>
    <lineage>
        <taxon>Bacteria</taxon>
        <taxon>Pseudomonadati</taxon>
        <taxon>Bacteroidota</taxon>
        <taxon>Flavobacteriia</taxon>
        <taxon>Flavobacteriales</taxon>
        <taxon>Flavobacteriaceae</taxon>
        <taxon>Flavobacterium</taxon>
    </lineage>
</organism>
<comment type="caution">
    <text evidence="5">The sequence shown here is derived from an EMBL/GenBank/DDBJ whole genome shotgun (WGS) entry which is preliminary data.</text>
</comment>
<dbReference type="EMBL" id="QJHL01000001">
    <property type="protein sequence ID" value="PXY46964.1"/>
    <property type="molecule type" value="Genomic_DNA"/>
</dbReference>
<keyword evidence="4" id="KW-0804">Transcription</keyword>
<proteinExistence type="inferred from homology"/>
<dbReference type="InterPro" id="IPR005650">
    <property type="entry name" value="BlaI_family"/>
</dbReference>
<evidence type="ECO:0000256" key="2">
    <source>
        <dbReference type="ARBA" id="ARBA00023015"/>
    </source>
</evidence>
<dbReference type="PIRSF" id="PIRSF019455">
    <property type="entry name" value="CopR_AtkY"/>
    <property type="match status" value="1"/>
</dbReference>
<gene>
    <name evidence="5" type="ORF">DMB68_07410</name>
</gene>
<evidence type="ECO:0000256" key="3">
    <source>
        <dbReference type="ARBA" id="ARBA00023125"/>
    </source>
</evidence>
<dbReference type="AlphaFoldDB" id="A0A2V4CMT5"/>
<keyword evidence="2" id="KW-0805">Transcription regulation</keyword>
<comment type="similarity">
    <text evidence="1">Belongs to the BlaI transcriptional regulatory family.</text>
</comment>
<evidence type="ECO:0000256" key="4">
    <source>
        <dbReference type="ARBA" id="ARBA00023163"/>
    </source>
</evidence>
<dbReference type="RefSeq" id="WP_110345970.1">
    <property type="nucleotide sequence ID" value="NZ_QJHL01000001.1"/>
</dbReference>
<reference evidence="5 6" key="1">
    <citation type="submission" date="2018-05" db="EMBL/GenBank/DDBJ databases">
        <title>Flavobacterium sp. strain IMCC34758, incomplete genome.</title>
        <authorList>
            <person name="Joung Y."/>
        </authorList>
    </citation>
    <scope>NUCLEOTIDE SEQUENCE [LARGE SCALE GENOMIC DNA]</scope>
    <source>
        <strain evidence="5 6">IMCC34758</strain>
    </source>
</reference>
<dbReference type="OrthoDB" id="1098508at2"/>
<protein>
    <submittedName>
        <fullName evidence="5">Transcriptional regulator</fullName>
    </submittedName>
</protein>
<evidence type="ECO:0000313" key="5">
    <source>
        <dbReference type="EMBL" id="PXY46964.1"/>
    </source>
</evidence>
<dbReference type="SUPFAM" id="SSF46785">
    <property type="entry name" value="Winged helix' DNA-binding domain"/>
    <property type="match status" value="1"/>
</dbReference>